<evidence type="ECO:0000256" key="9">
    <source>
        <dbReference type="HAMAP-Rule" id="MF_01852"/>
    </source>
</evidence>
<dbReference type="GO" id="GO:0006450">
    <property type="term" value="P:regulation of translational fidelity"/>
    <property type="evidence" value="ECO:0007669"/>
    <property type="project" value="TreeGrafter"/>
</dbReference>
<dbReference type="HAMAP" id="MF_01852">
    <property type="entry name" value="TsaC"/>
    <property type="match status" value="1"/>
</dbReference>
<dbReference type="RefSeq" id="WP_020582239.1">
    <property type="nucleotide sequence ID" value="NZ_JOJP01000001.1"/>
</dbReference>
<dbReference type="NCBIfam" id="TIGR00057">
    <property type="entry name" value="L-threonylcarbamoyladenylate synthase"/>
    <property type="match status" value="1"/>
</dbReference>
<evidence type="ECO:0000256" key="4">
    <source>
        <dbReference type="ARBA" id="ARBA00022694"/>
    </source>
</evidence>
<feature type="domain" description="YrdC-like" evidence="10">
    <location>
        <begin position="1"/>
        <end position="184"/>
    </location>
</feature>
<dbReference type="PANTHER" id="PTHR17490">
    <property type="entry name" value="SUA5"/>
    <property type="match status" value="1"/>
</dbReference>
<dbReference type="EC" id="2.7.7.87" evidence="9"/>
<dbReference type="InterPro" id="IPR006070">
    <property type="entry name" value="Sua5-like_dom"/>
</dbReference>
<dbReference type="SUPFAM" id="SSF55821">
    <property type="entry name" value="YrdC/RibB"/>
    <property type="match status" value="1"/>
</dbReference>
<dbReference type="Proteomes" id="UP000027997">
    <property type="component" value="Unassembled WGS sequence"/>
</dbReference>
<accession>A0A081K656</accession>
<dbReference type="GO" id="GO:0005524">
    <property type="term" value="F:ATP binding"/>
    <property type="evidence" value="ECO:0007669"/>
    <property type="project" value="UniProtKB-UniRule"/>
</dbReference>
<dbReference type="InterPro" id="IPR017945">
    <property type="entry name" value="DHBP_synth_RibB-like_a/b_dom"/>
</dbReference>
<dbReference type="Gene3D" id="3.90.870.10">
    <property type="entry name" value="DHBP synthase"/>
    <property type="match status" value="1"/>
</dbReference>
<comment type="catalytic activity">
    <reaction evidence="8 9">
        <text>L-threonine + hydrogencarbonate + ATP = L-threonylcarbamoyladenylate + diphosphate + H2O</text>
        <dbReference type="Rhea" id="RHEA:36407"/>
        <dbReference type="ChEBI" id="CHEBI:15377"/>
        <dbReference type="ChEBI" id="CHEBI:17544"/>
        <dbReference type="ChEBI" id="CHEBI:30616"/>
        <dbReference type="ChEBI" id="CHEBI:33019"/>
        <dbReference type="ChEBI" id="CHEBI:57926"/>
        <dbReference type="ChEBI" id="CHEBI:73682"/>
        <dbReference type="EC" id="2.7.7.87"/>
    </reaction>
</comment>
<keyword evidence="2 9" id="KW-0963">Cytoplasm</keyword>
<evidence type="ECO:0000256" key="7">
    <source>
        <dbReference type="ARBA" id="ARBA00022840"/>
    </source>
</evidence>
<dbReference type="AlphaFoldDB" id="A0A081K656"/>
<evidence type="ECO:0000256" key="8">
    <source>
        <dbReference type="ARBA" id="ARBA00048366"/>
    </source>
</evidence>
<evidence type="ECO:0000256" key="2">
    <source>
        <dbReference type="ARBA" id="ARBA00022490"/>
    </source>
</evidence>
<keyword evidence="3 9" id="KW-0808">Transferase</keyword>
<sequence>MMDVSQAAKAIRNGGVIAYPTEAVWGLGCDPWNRQAVYRILEIKQRPVEKGVILIGSSEKQFTPLLAPLSPEERAQLKSTWPGPYTWLIPDPEGWAPEWVRGQFDTVAVRISAHPRVKALCEATGHPIVSTSANLAGKDPLLTFSGVEEEFGALLDGIVSGDTGEQKTPTTIQDLRSGELVRAG</sequence>
<organism evidence="11 12">
    <name type="scientific">Endozoicomonas elysicola</name>
    <dbReference type="NCBI Taxonomy" id="305900"/>
    <lineage>
        <taxon>Bacteria</taxon>
        <taxon>Pseudomonadati</taxon>
        <taxon>Pseudomonadota</taxon>
        <taxon>Gammaproteobacteria</taxon>
        <taxon>Oceanospirillales</taxon>
        <taxon>Endozoicomonadaceae</taxon>
        <taxon>Endozoicomonas</taxon>
    </lineage>
</organism>
<proteinExistence type="inferred from homology"/>
<dbReference type="PROSITE" id="PS51163">
    <property type="entry name" value="YRDC"/>
    <property type="match status" value="1"/>
</dbReference>
<evidence type="ECO:0000256" key="1">
    <source>
        <dbReference type="ARBA" id="ARBA00004496"/>
    </source>
</evidence>
<dbReference type="GO" id="GO:0061710">
    <property type="term" value="F:L-threonylcarbamoyladenylate synthase"/>
    <property type="evidence" value="ECO:0007669"/>
    <property type="project" value="UniProtKB-EC"/>
</dbReference>
<keyword evidence="6 9" id="KW-0547">Nucleotide-binding</keyword>
<dbReference type="InterPro" id="IPR050156">
    <property type="entry name" value="TC-AMP_synthase_SUA5"/>
</dbReference>
<dbReference type="GO" id="GO:0002949">
    <property type="term" value="P:tRNA threonylcarbamoyladenosine modification"/>
    <property type="evidence" value="ECO:0007669"/>
    <property type="project" value="UniProtKB-UniRule"/>
</dbReference>
<dbReference type="PANTHER" id="PTHR17490:SF18">
    <property type="entry name" value="THREONYLCARBAMOYL-AMP SYNTHASE"/>
    <property type="match status" value="1"/>
</dbReference>
<evidence type="ECO:0000256" key="6">
    <source>
        <dbReference type="ARBA" id="ARBA00022741"/>
    </source>
</evidence>
<dbReference type="Pfam" id="PF01300">
    <property type="entry name" value="Sua5_yciO_yrdC"/>
    <property type="match status" value="1"/>
</dbReference>
<comment type="caution">
    <text evidence="11">The sequence shown here is derived from an EMBL/GenBank/DDBJ whole genome shotgun (WGS) entry which is preliminary data.</text>
</comment>
<dbReference type="GO" id="GO:0000049">
    <property type="term" value="F:tRNA binding"/>
    <property type="evidence" value="ECO:0007669"/>
    <property type="project" value="TreeGrafter"/>
</dbReference>
<dbReference type="FunFam" id="3.90.870.10:FF:000004">
    <property type="entry name" value="Threonylcarbamoyl-AMP synthase"/>
    <property type="match status" value="1"/>
</dbReference>
<keyword evidence="4 9" id="KW-0819">tRNA processing</keyword>
<gene>
    <name evidence="9" type="primary">tsaC</name>
    <name evidence="11" type="ORF">GV64_01750</name>
</gene>
<dbReference type="GO" id="GO:0005737">
    <property type="term" value="C:cytoplasm"/>
    <property type="evidence" value="ECO:0007669"/>
    <property type="project" value="UniProtKB-SubCell"/>
</dbReference>
<name>A0A081K656_9GAMM</name>
<evidence type="ECO:0000313" key="12">
    <source>
        <dbReference type="Proteomes" id="UP000027997"/>
    </source>
</evidence>
<dbReference type="GO" id="GO:0003725">
    <property type="term" value="F:double-stranded RNA binding"/>
    <property type="evidence" value="ECO:0007669"/>
    <property type="project" value="InterPro"/>
</dbReference>
<comment type="subcellular location">
    <subcellularLocation>
        <location evidence="1 9">Cytoplasm</location>
    </subcellularLocation>
</comment>
<keyword evidence="7 9" id="KW-0067">ATP-binding</keyword>
<dbReference type="EMBL" id="JOJP01000001">
    <property type="protein sequence ID" value="KEI69632.1"/>
    <property type="molecule type" value="Genomic_DNA"/>
</dbReference>
<evidence type="ECO:0000259" key="10">
    <source>
        <dbReference type="PROSITE" id="PS51163"/>
    </source>
</evidence>
<comment type="similarity">
    <text evidence="9">Belongs to the SUA5 family. TsaC subfamily.</text>
</comment>
<keyword evidence="5 9" id="KW-0548">Nucleotidyltransferase</keyword>
<dbReference type="STRING" id="305900.GV64_01750"/>
<evidence type="ECO:0000313" key="11">
    <source>
        <dbReference type="EMBL" id="KEI69632.1"/>
    </source>
</evidence>
<keyword evidence="12" id="KW-1185">Reference proteome</keyword>
<reference evidence="11 12" key="1">
    <citation type="submission" date="2014-06" db="EMBL/GenBank/DDBJ databases">
        <title>Whole Genome Sequences of Three Symbiotic Endozoicomonas Bacteria.</title>
        <authorList>
            <person name="Neave M.J."/>
            <person name="Apprill A."/>
            <person name="Voolstra C.R."/>
        </authorList>
    </citation>
    <scope>NUCLEOTIDE SEQUENCE [LARGE SCALE GENOMIC DNA]</scope>
    <source>
        <strain evidence="11 12">DSM 22380</strain>
    </source>
</reference>
<dbReference type="InterPro" id="IPR023535">
    <property type="entry name" value="TC-AMP_synthase"/>
</dbReference>
<evidence type="ECO:0000256" key="5">
    <source>
        <dbReference type="ARBA" id="ARBA00022695"/>
    </source>
</evidence>
<protein>
    <recommendedName>
        <fullName evidence="9">Threonylcarbamoyl-AMP synthase</fullName>
        <shortName evidence="9">TC-AMP synthase</shortName>
        <ecNumber evidence="9">2.7.7.87</ecNumber>
    </recommendedName>
    <alternativeName>
        <fullName evidence="9">L-threonylcarbamoyladenylate synthase</fullName>
    </alternativeName>
    <alternativeName>
        <fullName evidence="9">t(6)A37 threonylcarbamoyladenosine biosynthesis protein TsaC</fullName>
    </alternativeName>
    <alternativeName>
        <fullName evidence="9">tRNA threonylcarbamoyladenosine biosynthesis protein TsaC</fullName>
    </alternativeName>
</protein>
<dbReference type="eggNOG" id="COG0009">
    <property type="taxonomic scope" value="Bacteria"/>
</dbReference>
<comment type="function">
    <text evidence="9">Required for the formation of a threonylcarbamoyl group on adenosine at position 37 (t(6)A37) in tRNAs that read codons beginning with adenine. Catalyzes the conversion of L-threonine, HCO(3)(-)/CO(2) and ATP to give threonylcarbamoyl-AMP (TC-AMP) as the acyladenylate intermediate, with the release of diphosphate.</text>
</comment>
<evidence type="ECO:0000256" key="3">
    <source>
        <dbReference type="ARBA" id="ARBA00022679"/>
    </source>
</evidence>